<dbReference type="AlphaFoldDB" id="A0A084IQJ7"/>
<sequence length="108" mass="11617">MSVTDPHRLPSSHIDIGGVALPREQLASVLPDIERFEAHLTDALAVDSHMSNGDGSVPSYVQKWSEERLAHVVATLKELGSLREQLGQQKIGPATPGGEGPKMDDKPN</sequence>
<dbReference type="STRING" id="1304275.C41B8_02587"/>
<dbReference type="OrthoDB" id="7067795at2"/>
<dbReference type="Proteomes" id="UP000028302">
    <property type="component" value="Unassembled WGS sequence"/>
</dbReference>
<evidence type="ECO:0000313" key="2">
    <source>
        <dbReference type="EMBL" id="KEZ78981.1"/>
    </source>
</evidence>
<reference evidence="2 3" key="1">
    <citation type="submission" date="2013-03" db="EMBL/GenBank/DDBJ databases">
        <title>Salinisphaera hydrothermalis C41B8 Genome Sequencing.</title>
        <authorList>
            <person name="Li C."/>
            <person name="Lai Q."/>
            <person name="Shao Z."/>
        </authorList>
    </citation>
    <scope>NUCLEOTIDE SEQUENCE [LARGE SCALE GENOMIC DNA]</scope>
    <source>
        <strain evidence="2 3">C41B8</strain>
    </source>
</reference>
<feature type="region of interest" description="Disordered" evidence="1">
    <location>
        <begin position="84"/>
        <end position="108"/>
    </location>
</feature>
<dbReference type="EMBL" id="APNK01000002">
    <property type="protein sequence ID" value="KEZ78981.1"/>
    <property type="molecule type" value="Genomic_DNA"/>
</dbReference>
<dbReference type="RefSeq" id="WP_037333550.1">
    <property type="nucleotide sequence ID" value="NZ_APNK01000002.1"/>
</dbReference>
<comment type="caution">
    <text evidence="2">The sequence shown here is derived from an EMBL/GenBank/DDBJ whole genome shotgun (WGS) entry which is preliminary data.</text>
</comment>
<evidence type="ECO:0000256" key="1">
    <source>
        <dbReference type="SAM" id="MobiDB-lite"/>
    </source>
</evidence>
<keyword evidence="3" id="KW-1185">Reference proteome</keyword>
<gene>
    <name evidence="2" type="ORF">C41B8_02587</name>
</gene>
<accession>A0A084IQJ7</accession>
<evidence type="ECO:0000313" key="3">
    <source>
        <dbReference type="Proteomes" id="UP000028302"/>
    </source>
</evidence>
<organism evidence="2 3">
    <name type="scientific">Salinisphaera hydrothermalis (strain C41B8)</name>
    <dbReference type="NCBI Taxonomy" id="1304275"/>
    <lineage>
        <taxon>Bacteria</taxon>
        <taxon>Pseudomonadati</taxon>
        <taxon>Pseudomonadota</taxon>
        <taxon>Gammaproteobacteria</taxon>
        <taxon>Salinisphaerales</taxon>
        <taxon>Salinisphaeraceae</taxon>
        <taxon>Salinisphaera</taxon>
    </lineage>
</organism>
<proteinExistence type="predicted"/>
<name>A0A084IQJ7_SALHC</name>
<protein>
    <submittedName>
        <fullName evidence="2">Uncharacterized protein</fullName>
    </submittedName>
</protein>